<evidence type="ECO:0000256" key="5">
    <source>
        <dbReference type="PIRSR" id="PIRSR000097-2"/>
    </source>
</evidence>
<dbReference type="RefSeq" id="WP_122908619.1">
    <property type="nucleotide sequence ID" value="NZ_CBCSBE010000005.1"/>
</dbReference>
<dbReference type="InterPro" id="IPR018170">
    <property type="entry name" value="Aldo/ket_reductase_CS"/>
</dbReference>
<keyword evidence="9" id="KW-1185">Reference proteome</keyword>
<dbReference type="GO" id="GO:0016616">
    <property type="term" value="F:oxidoreductase activity, acting on the CH-OH group of donors, NAD or NADP as acceptor"/>
    <property type="evidence" value="ECO:0007669"/>
    <property type="project" value="UniProtKB-ARBA"/>
</dbReference>
<dbReference type="SUPFAM" id="SSF51430">
    <property type="entry name" value="NAD(P)-linked oxidoreductase"/>
    <property type="match status" value="1"/>
</dbReference>
<evidence type="ECO:0000256" key="4">
    <source>
        <dbReference type="PIRSR" id="PIRSR000097-1"/>
    </source>
</evidence>
<comment type="caution">
    <text evidence="8">The sequence shown here is derived from an EMBL/GenBank/DDBJ whole genome shotgun (WGS) entry which is preliminary data.</text>
</comment>
<dbReference type="InterPro" id="IPR036812">
    <property type="entry name" value="NAD(P)_OxRdtase_dom_sf"/>
</dbReference>
<evidence type="ECO:0000256" key="3">
    <source>
        <dbReference type="ARBA" id="ARBA00023002"/>
    </source>
</evidence>
<dbReference type="OrthoDB" id="9804790at2"/>
<feature type="binding site" evidence="5">
    <location>
        <position position="112"/>
    </location>
    <ligand>
        <name>substrate</name>
    </ligand>
</feature>
<dbReference type="PANTHER" id="PTHR43827">
    <property type="entry name" value="2,5-DIKETO-D-GLUCONIC ACID REDUCTASE"/>
    <property type="match status" value="1"/>
</dbReference>
<name>A0A3M8CGC7_9BACL</name>
<feature type="site" description="Lowers pKa of active site Tyr" evidence="6">
    <location>
        <position position="79"/>
    </location>
</feature>
<dbReference type="Pfam" id="PF00248">
    <property type="entry name" value="Aldo_ket_red"/>
    <property type="match status" value="1"/>
</dbReference>
<sequence>MATQITDRTVLNNGVAMPWLGLGVWRVKDGEEVKLSVRSAIETGYESIDTAAVYGNEVGVGEAIRESGIARDKLFLTTKVWNADQGYETTLQAFNESIKKLGVDTLDLYLIHWPVKDKYTETWKALEKLYRDGYVRAIGVSNFHAHHLEELRAVSEIVPAVNQVEFHPLLNQRDLLGYCREHQIQMEAWSPLMQGNLQHPLLLELAEKYGKSPAQIVLRWDLDQKVVTIPKLITPERIRQNADVFDFSLEADDLEKITALNENKRFGPDPDNFNF</sequence>
<evidence type="ECO:0000256" key="2">
    <source>
        <dbReference type="ARBA" id="ARBA00022857"/>
    </source>
</evidence>
<dbReference type="AlphaFoldDB" id="A0A3M8CGC7"/>
<feature type="domain" description="NADP-dependent oxidoreductase" evidence="7">
    <location>
        <begin position="20"/>
        <end position="262"/>
    </location>
</feature>
<feature type="active site" description="Proton donor" evidence="4">
    <location>
        <position position="54"/>
    </location>
</feature>
<organism evidence="8 9">
    <name type="scientific">Brevibacillus invocatus</name>
    <dbReference type="NCBI Taxonomy" id="173959"/>
    <lineage>
        <taxon>Bacteria</taxon>
        <taxon>Bacillati</taxon>
        <taxon>Bacillota</taxon>
        <taxon>Bacilli</taxon>
        <taxon>Bacillales</taxon>
        <taxon>Paenibacillaceae</taxon>
        <taxon>Brevibacillus</taxon>
    </lineage>
</organism>
<comment type="similarity">
    <text evidence="1">Belongs to the aldo/keto reductase family.</text>
</comment>
<evidence type="ECO:0000313" key="8">
    <source>
        <dbReference type="EMBL" id="RNB74800.1"/>
    </source>
</evidence>
<dbReference type="Gene3D" id="3.20.20.100">
    <property type="entry name" value="NADP-dependent oxidoreductase domain"/>
    <property type="match status" value="1"/>
</dbReference>
<evidence type="ECO:0000313" key="9">
    <source>
        <dbReference type="Proteomes" id="UP000282028"/>
    </source>
</evidence>
<dbReference type="PRINTS" id="PR00069">
    <property type="entry name" value="ALDKETRDTASE"/>
</dbReference>
<dbReference type="PANTHER" id="PTHR43827:SF3">
    <property type="entry name" value="NADP-DEPENDENT OXIDOREDUCTASE DOMAIN-CONTAINING PROTEIN"/>
    <property type="match status" value="1"/>
</dbReference>
<dbReference type="CDD" id="cd19157">
    <property type="entry name" value="AKR_AKR5G1-3"/>
    <property type="match status" value="1"/>
</dbReference>
<gene>
    <name evidence="8" type="ORF">EDM52_08720</name>
</gene>
<accession>A0A3M8CGC7</accession>
<evidence type="ECO:0000259" key="7">
    <source>
        <dbReference type="Pfam" id="PF00248"/>
    </source>
</evidence>
<protein>
    <submittedName>
        <fullName evidence="8">Aldo/keto reductase</fullName>
    </submittedName>
</protein>
<keyword evidence="3" id="KW-0560">Oxidoreductase</keyword>
<reference evidence="8 9" key="1">
    <citation type="submission" date="2018-10" db="EMBL/GenBank/DDBJ databases">
        <title>Phylogenomics of Brevibacillus.</title>
        <authorList>
            <person name="Dunlap C."/>
        </authorList>
    </citation>
    <scope>NUCLEOTIDE SEQUENCE [LARGE SCALE GENOMIC DNA]</scope>
    <source>
        <strain evidence="8 9">JCM 12215</strain>
    </source>
</reference>
<dbReference type="InterPro" id="IPR023210">
    <property type="entry name" value="NADP_OxRdtase_dom"/>
</dbReference>
<dbReference type="InterPro" id="IPR044500">
    <property type="entry name" value="AKR5G"/>
</dbReference>
<dbReference type="EMBL" id="RHHR01000013">
    <property type="protein sequence ID" value="RNB74800.1"/>
    <property type="molecule type" value="Genomic_DNA"/>
</dbReference>
<dbReference type="InterPro" id="IPR020471">
    <property type="entry name" value="AKR"/>
</dbReference>
<dbReference type="FunFam" id="3.20.20.100:FF:000015">
    <property type="entry name" value="Oxidoreductase, aldo/keto reductase family"/>
    <property type="match status" value="1"/>
</dbReference>
<evidence type="ECO:0000256" key="6">
    <source>
        <dbReference type="PIRSR" id="PIRSR000097-3"/>
    </source>
</evidence>
<dbReference type="Proteomes" id="UP000282028">
    <property type="component" value="Unassembled WGS sequence"/>
</dbReference>
<keyword evidence="2" id="KW-0521">NADP</keyword>
<dbReference type="PROSITE" id="PS00062">
    <property type="entry name" value="ALDOKETO_REDUCTASE_2"/>
    <property type="match status" value="1"/>
</dbReference>
<proteinExistence type="inferred from homology"/>
<dbReference type="PIRSF" id="PIRSF000097">
    <property type="entry name" value="AKR"/>
    <property type="match status" value="1"/>
</dbReference>
<evidence type="ECO:0000256" key="1">
    <source>
        <dbReference type="ARBA" id="ARBA00007905"/>
    </source>
</evidence>